<keyword evidence="3" id="KW-0808">Transferase</keyword>
<dbReference type="Pfam" id="PF01035">
    <property type="entry name" value="DNA_binding_1"/>
    <property type="match status" value="1"/>
</dbReference>
<dbReference type="PANTHER" id="PTHR42942:SF1">
    <property type="entry name" value="ALKYLTRANSFERASE-LIKE PROTEIN 1"/>
    <property type="match status" value="1"/>
</dbReference>
<dbReference type="InterPro" id="IPR036217">
    <property type="entry name" value="MethylDNA_cys_MeTrfase_DNAb"/>
</dbReference>
<keyword evidence="3" id="KW-0489">Methyltransferase</keyword>
<evidence type="ECO:0000313" key="4">
    <source>
        <dbReference type="Proteomes" id="UP000228987"/>
    </source>
</evidence>
<dbReference type="NCBIfam" id="TIGR00589">
    <property type="entry name" value="ogt"/>
    <property type="match status" value="1"/>
</dbReference>
<comment type="caution">
    <text evidence="3">The sequence shown here is derived from an EMBL/GenBank/DDBJ whole genome shotgun (WGS) entry which is preliminary data.</text>
</comment>
<dbReference type="SUPFAM" id="SSF46767">
    <property type="entry name" value="Methylated DNA-protein cysteine methyltransferase, C-terminal domain"/>
    <property type="match status" value="1"/>
</dbReference>
<dbReference type="CDD" id="cd06445">
    <property type="entry name" value="ATase"/>
    <property type="match status" value="1"/>
</dbReference>
<gene>
    <name evidence="3" type="ORF">COA71_01735</name>
</gene>
<protein>
    <submittedName>
        <fullName evidence="3">Cysteine methyltransferase</fullName>
    </submittedName>
</protein>
<organism evidence="3 4">
    <name type="scientific">SAR86 cluster bacterium</name>
    <dbReference type="NCBI Taxonomy" id="2030880"/>
    <lineage>
        <taxon>Bacteria</taxon>
        <taxon>Pseudomonadati</taxon>
        <taxon>Pseudomonadota</taxon>
        <taxon>Gammaproteobacteria</taxon>
        <taxon>SAR86 cluster</taxon>
    </lineage>
</organism>
<name>A0A2A5CJB7_9GAMM</name>
<sequence length="115" mass="12931">MESVNKNYEHIWQTVLAIPVGKVSSYGQIADLAGLPGRARLVGRCMGYAPKEMKVPWYRVLRANGQLAFKAGSSSSLKQTGLLQEEGVAVIKNRVNMNEYRWQPGLDEMLFQLKF</sequence>
<dbReference type="AlphaFoldDB" id="A0A2A5CJB7"/>
<evidence type="ECO:0000313" key="3">
    <source>
        <dbReference type="EMBL" id="PCJ43618.1"/>
    </source>
</evidence>
<dbReference type="PANTHER" id="PTHR42942">
    <property type="entry name" value="6-O-METHYLGUANINE DNA METHYLTRANSFERASE"/>
    <property type="match status" value="1"/>
</dbReference>
<dbReference type="InterPro" id="IPR014048">
    <property type="entry name" value="MethylDNA_cys_MeTrfase_DNA-bd"/>
</dbReference>
<dbReference type="GO" id="GO:0008168">
    <property type="term" value="F:methyltransferase activity"/>
    <property type="evidence" value="ECO:0007669"/>
    <property type="project" value="UniProtKB-KW"/>
</dbReference>
<accession>A0A2A5CJB7</accession>
<dbReference type="Proteomes" id="UP000228987">
    <property type="component" value="Unassembled WGS sequence"/>
</dbReference>
<evidence type="ECO:0000259" key="2">
    <source>
        <dbReference type="Pfam" id="PF01035"/>
    </source>
</evidence>
<dbReference type="EMBL" id="NVWI01000001">
    <property type="protein sequence ID" value="PCJ43618.1"/>
    <property type="molecule type" value="Genomic_DNA"/>
</dbReference>
<dbReference type="Gene3D" id="1.10.10.10">
    <property type="entry name" value="Winged helix-like DNA-binding domain superfamily/Winged helix DNA-binding domain"/>
    <property type="match status" value="1"/>
</dbReference>
<dbReference type="GO" id="GO:0032259">
    <property type="term" value="P:methylation"/>
    <property type="evidence" value="ECO:0007669"/>
    <property type="project" value="UniProtKB-KW"/>
</dbReference>
<keyword evidence="1" id="KW-0227">DNA damage</keyword>
<dbReference type="GO" id="GO:0006281">
    <property type="term" value="P:DNA repair"/>
    <property type="evidence" value="ECO:0007669"/>
    <property type="project" value="InterPro"/>
</dbReference>
<feature type="domain" description="Methylated-DNA-[protein]-cysteine S-methyltransferase DNA binding" evidence="2">
    <location>
        <begin position="8"/>
        <end position="88"/>
    </location>
</feature>
<proteinExistence type="predicted"/>
<evidence type="ECO:0000256" key="1">
    <source>
        <dbReference type="ARBA" id="ARBA00022763"/>
    </source>
</evidence>
<dbReference type="InterPro" id="IPR036388">
    <property type="entry name" value="WH-like_DNA-bd_sf"/>
</dbReference>
<dbReference type="InterPro" id="IPR052520">
    <property type="entry name" value="ATL_DNA_repair"/>
</dbReference>
<reference evidence="4" key="1">
    <citation type="submission" date="2017-08" db="EMBL/GenBank/DDBJ databases">
        <title>A dynamic microbial community with high functional redundancy inhabits the cold, oxic subseafloor aquifer.</title>
        <authorList>
            <person name="Tully B.J."/>
            <person name="Wheat C.G."/>
            <person name="Glazer B.T."/>
            <person name="Huber J.A."/>
        </authorList>
    </citation>
    <scope>NUCLEOTIDE SEQUENCE [LARGE SCALE GENOMIC DNA]</scope>
</reference>